<dbReference type="OrthoDB" id="2420415at2759"/>
<dbReference type="Pfam" id="PF21246">
    <property type="entry name" value="Usp38-like_N"/>
    <property type="match status" value="1"/>
</dbReference>
<dbReference type="InterPro" id="IPR018200">
    <property type="entry name" value="USP_CS"/>
</dbReference>
<dbReference type="InterPro" id="IPR038765">
    <property type="entry name" value="Papain-like_cys_pep_sf"/>
</dbReference>
<protein>
    <submittedName>
        <fullName evidence="3">Putative ubiquitin carboxyl-terminal hydrolase 38</fullName>
    </submittedName>
</protein>
<dbReference type="GO" id="GO:0005634">
    <property type="term" value="C:nucleus"/>
    <property type="evidence" value="ECO:0007669"/>
    <property type="project" value="TreeGrafter"/>
</dbReference>
<dbReference type="STRING" id="307972.A0A2G8JUL1"/>
<dbReference type="AlphaFoldDB" id="A0A2G8JUL1"/>
<evidence type="ECO:0000256" key="1">
    <source>
        <dbReference type="SAM" id="MobiDB-lite"/>
    </source>
</evidence>
<feature type="compositionally biased region" description="Low complexity" evidence="1">
    <location>
        <begin position="427"/>
        <end position="456"/>
    </location>
</feature>
<keyword evidence="4" id="KW-1185">Reference proteome</keyword>
<dbReference type="PANTHER" id="PTHR24006">
    <property type="entry name" value="UBIQUITIN CARBOXYL-TERMINAL HYDROLASE"/>
    <property type="match status" value="1"/>
</dbReference>
<comment type="caution">
    <text evidence="3">The sequence shown here is derived from an EMBL/GenBank/DDBJ whole genome shotgun (WGS) entry which is preliminary data.</text>
</comment>
<organism evidence="3 4">
    <name type="scientific">Stichopus japonicus</name>
    <name type="common">Sea cucumber</name>
    <dbReference type="NCBI Taxonomy" id="307972"/>
    <lineage>
        <taxon>Eukaryota</taxon>
        <taxon>Metazoa</taxon>
        <taxon>Echinodermata</taxon>
        <taxon>Eleutherozoa</taxon>
        <taxon>Echinozoa</taxon>
        <taxon>Holothuroidea</taxon>
        <taxon>Aspidochirotacea</taxon>
        <taxon>Aspidochirotida</taxon>
        <taxon>Stichopodidae</taxon>
        <taxon>Apostichopus</taxon>
    </lineage>
</organism>
<dbReference type="Proteomes" id="UP000230750">
    <property type="component" value="Unassembled WGS sequence"/>
</dbReference>
<dbReference type="EMBL" id="MRZV01001245">
    <property type="protein sequence ID" value="PIK39385.1"/>
    <property type="molecule type" value="Genomic_DNA"/>
</dbReference>
<dbReference type="Gene3D" id="3.90.70.10">
    <property type="entry name" value="Cysteine proteinases"/>
    <property type="match status" value="1"/>
</dbReference>
<feature type="compositionally biased region" description="Gly residues" evidence="1">
    <location>
        <begin position="608"/>
        <end position="618"/>
    </location>
</feature>
<feature type="region of interest" description="Disordered" evidence="1">
    <location>
        <begin position="425"/>
        <end position="461"/>
    </location>
</feature>
<feature type="domain" description="USP" evidence="2">
    <location>
        <begin position="346"/>
        <end position="624"/>
    </location>
</feature>
<dbReference type="PROSITE" id="PS50235">
    <property type="entry name" value="USP_3"/>
    <property type="match status" value="1"/>
</dbReference>
<evidence type="ECO:0000313" key="3">
    <source>
        <dbReference type="EMBL" id="PIK39385.1"/>
    </source>
</evidence>
<dbReference type="PANTHER" id="PTHR24006:SF908">
    <property type="entry name" value="DEUBIQUITINATING APOPTOTIC INHIBITOR, ISOFORM A"/>
    <property type="match status" value="1"/>
</dbReference>
<dbReference type="PROSITE" id="PS00972">
    <property type="entry name" value="USP_1"/>
    <property type="match status" value="1"/>
</dbReference>
<feature type="region of interest" description="Disordered" evidence="1">
    <location>
        <begin position="560"/>
        <end position="624"/>
    </location>
</feature>
<dbReference type="Pfam" id="PF00443">
    <property type="entry name" value="UCH"/>
    <property type="match status" value="1"/>
</dbReference>
<evidence type="ECO:0000313" key="4">
    <source>
        <dbReference type="Proteomes" id="UP000230750"/>
    </source>
</evidence>
<dbReference type="GO" id="GO:0016579">
    <property type="term" value="P:protein deubiquitination"/>
    <property type="evidence" value="ECO:0007669"/>
    <property type="project" value="InterPro"/>
</dbReference>
<dbReference type="GO" id="GO:0004843">
    <property type="term" value="F:cysteine-type deubiquitinase activity"/>
    <property type="evidence" value="ECO:0007669"/>
    <property type="project" value="InterPro"/>
</dbReference>
<name>A0A2G8JUL1_STIJA</name>
<gene>
    <name evidence="3" type="ORF">BSL78_23773</name>
</gene>
<accession>A0A2G8JUL1</accession>
<dbReference type="SUPFAM" id="SSF54001">
    <property type="entry name" value="Cysteine proteinases"/>
    <property type="match status" value="1"/>
</dbReference>
<dbReference type="InterPro" id="IPR001394">
    <property type="entry name" value="Peptidase_C19_UCH"/>
</dbReference>
<proteinExistence type="predicted"/>
<dbReference type="GO" id="GO:0005829">
    <property type="term" value="C:cytosol"/>
    <property type="evidence" value="ECO:0007669"/>
    <property type="project" value="TreeGrafter"/>
</dbReference>
<dbReference type="InterPro" id="IPR028889">
    <property type="entry name" value="USP"/>
</dbReference>
<keyword evidence="3" id="KW-0378">Hydrolase</keyword>
<dbReference type="InterPro" id="IPR049407">
    <property type="entry name" value="Usp38-like_N"/>
</dbReference>
<evidence type="ECO:0000259" key="2">
    <source>
        <dbReference type="PROSITE" id="PS50235"/>
    </source>
</evidence>
<sequence>MDTILEGIVASDHSEGVKRALVSKVLASASNQIPAEQAAAVLRLSARWICNEDSLFLQEVGQLAFEAWSRHHKAVLQTYLCQTFLVSVFADEVRNPARVLRLSTAFAEELSSNSSLFGLSFRCDIKATEDTSPPPSPALGSLVQFIPANVIDLVIKKVTTDPNVSNEQLRNALTRIVDWLSWPGVRNVDSWAISFFKHLAVVKKFSILIHVSIATVETVFPKLSFPIVRKGAYSVFQHMMLSFQHSPEAFHKIASQVPDIVSRLQVENSASSMDCCKNLSELLYTLMYQFPGYPEVYVPIIEAIKGFPIPPEEVMKASLLQATWTANKSLFGLSSKFAPRSETGKAGLVNLGNTCYMNSIIQALFVIKGFMEDILNFPVSISKHSVIMQLQTTFAFLSYTQYLLDRIDEEETNLFKLLSVTKDESSEPSTSLSSGTSQPSASLSSDTSQPSTSLPDVPLDGSSFPPSHGKDFLLSRPTSADADKRTHIVEAPEILVLTLMRFSYDAVLQRRCKIQDHVRLPKTLRLPRRNREVARRPSDDFDDEDVDTVLPEVKKLKPLEAPEDEAALSITPGTETEARHDKSARRPISNDNYWYKDKDSDDQNEPPGGCGLGGGGVPPGHLVF</sequence>
<reference evidence="3 4" key="1">
    <citation type="journal article" date="2017" name="PLoS Biol.">
        <title>The sea cucumber genome provides insights into morphological evolution and visceral regeneration.</title>
        <authorList>
            <person name="Zhang X."/>
            <person name="Sun L."/>
            <person name="Yuan J."/>
            <person name="Sun Y."/>
            <person name="Gao Y."/>
            <person name="Zhang L."/>
            <person name="Li S."/>
            <person name="Dai H."/>
            <person name="Hamel J.F."/>
            <person name="Liu C."/>
            <person name="Yu Y."/>
            <person name="Liu S."/>
            <person name="Lin W."/>
            <person name="Guo K."/>
            <person name="Jin S."/>
            <person name="Xu P."/>
            <person name="Storey K.B."/>
            <person name="Huan P."/>
            <person name="Zhang T."/>
            <person name="Zhou Y."/>
            <person name="Zhang J."/>
            <person name="Lin C."/>
            <person name="Li X."/>
            <person name="Xing L."/>
            <person name="Huo D."/>
            <person name="Sun M."/>
            <person name="Wang L."/>
            <person name="Mercier A."/>
            <person name="Li F."/>
            <person name="Yang H."/>
            <person name="Xiang J."/>
        </authorList>
    </citation>
    <scope>NUCLEOTIDE SEQUENCE [LARGE SCALE GENOMIC DNA]</scope>
    <source>
        <strain evidence="3">Shaxun</strain>
        <tissue evidence="3">Muscle</tissue>
    </source>
</reference>
<dbReference type="InterPro" id="IPR050164">
    <property type="entry name" value="Peptidase_C19"/>
</dbReference>